<accession>A0ACC1YPD2</accession>
<dbReference type="Proteomes" id="UP001164539">
    <property type="component" value="Chromosome 2"/>
</dbReference>
<protein>
    <submittedName>
        <fullName evidence="1">Cytochrome P450</fullName>
    </submittedName>
</protein>
<sequence length="511" mass="58184">MAELQFSSFTFLFTFLLFLFMLLKIVRGSKAKKSSRKLPPGPRGLPLIGNLHQLSALTHRSLRDLAKKYGPLMYLKIGEVPTIIVSSSEIAKEVMKTQDIIFAQRPSVFSVKIMSYDYLGIAFTPYGSYWRQLRKICTIELLSAKRVQSFQSIRADELSNLIKAIHSNQGSVINLTDKIFAMTYGITARAAFGNKCKDQDAFISIVIDLVDLASGFSIADLYPSIKVLQQITGIRRKVEKLHQDTDKILEDILNDHKQKKLMTKIGQAEAEEDLVDVFLRLQQDGELEFPITDDHIKAVILDIFIAGSETSSTTVEWTFSEMLKNPRVLKEAQAEVRRVFDDKGNVDGSGMHELKFLKAVVKETLRLHPPATLLIPRESRESCEINGYVIPEKTRIMVNAWAIGRDPNNWKDAETFYPERFLDSPIDFRGTDFEYIPFGAGRRMCPGITFALPNVEYPLAQLLYHFDWNLPNGMKFEDLDMTEHFGSAVSRKEDLLLIPTPYRRSIFHQCP</sequence>
<proteinExistence type="predicted"/>
<reference evidence="1 2" key="1">
    <citation type="journal article" date="2023" name="Science">
        <title>Complex scaffold remodeling in plant triterpene biosynthesis.</title>
        <authorList>
            <person name="De La Pena R."/>
            <person name="Hodgson H."/>
            <person name="Liu J.C."/>
            <person name="Stephenson M.J."/>
            <person name="Martin A.C."/>
            <person name="Owen C."/>
            <person name="Harkess A."/>
            <person name="Leebens-Mack J."/>
            <person name="Jimenez L.E."/>
            <person name="Osbourn A."/>
            <person name="Sattely E.S."/>
        </authorList>
    </citation>
    <scope>NUCLEOTIDE SEQUENCE [LARGE SCALE GENOMIC DNA]</scope>
    <source>
        <strain evidence="2">cv. JPN11</strain>
        <tissue evidence="1">Leaf</tissue>
    </source>
</reference>
<dbReference type="EMBL" id="CM051395">
    <property type="protein sequence ID" value="KAJ4725244.1"/>
    <property type="molecule type" value="Genomic_DNA"/>
</dbReference>
<name>A0ACC1YPD2_MELAZ</name>
<comment type="caution">
    <text evidence="1">The sequence shown here is derived from an EMBL/GenBank/DDBJ whole genome shotgun (WGS) entry which is preliminary data.</text>
</comment>
<keyword evidence="2" id="KW-1185">Reference proteome</keyword>
<organism evidence="1 2">
    <name type="scientific">Melia azedarach</name>
    <name type="common">Chinaberry tree</name>
    <dbReference type="NCBI Taxonomy" id="155640"/>
    <lineage>
        <taxon>Eukaryota</taxon>
        <taxon>Viridiplantae</taxon>
        <taxon>Streptophyta</taxon>
        <taxon>Embryophyta</taxon>
        <taxon>Tracheophyta</taxon>
        <taxon>Spermatophyta</taxon>
        <taxon>Magnoliopsida</taxon>
        <taxon>eudicotyledons</taxon>
        <taxon>Gunneridae</taxon>
        <taxon>Pentapetalae</taxon>
        <taxon>rosids</taxon>
        <taxon>malvids</taxon>
        <taxon>Sapindales</taxon>
        <taxon>Meliaceae</taxon>
        <taxon>Melia</taxon>
    </lineage>
</organism>
<evidence type="ECO:0000313" key="2">
    <source>
        <dbReference type="Proteomes" id="UP001164539"/>
    </source>
</evidence>
<gene>
    <name evidence="1" type="ORF">OWV82_004139</name>
</gene>
<evidence type="ECO:0000313" key="1">
    <source>
        <dbReference type="EMBL" id="KAJ4725244.1"/>
    </source>
</evidence>